<reference evidence="1" key="2">
    <citation type="submission" date="2014-07" db="EMBL/GenBank/DDBJ databases">
        <title>Initial genome analysis of the psychrotolerant acidophile Acidithiobacillus ferrivorans CF27: insights into iron and sulfur oxidation pathways and into biofilm formation.</title>
        <authorList>
            <person name="Talla E."/>
            <person name="Hedrich S."/>
            <person name="Mangenot S."/>
            <person name="Ji B."/>
            <person name="Johnson D.B."/>
            <person name="Barbe V."/>
            <person name="Bonnefoy V."/>
        </authorList>
    </citation>
    <scope>NUCLEOTIDE SEQUENCE [LARGE SCALE GENOMIC DNA]</scope>
    <source>
        <strain evidence="1">CF27</strain>
    </source>
</reference>
<dbReference type="Proteomes" id="UP000193925">
    <property type="component" value="Chromosome AFERRI"/>
</dbReference>
<reference evidence="1" key="1">
    <citation type="submission" date="2014-03" db="EMBL/GenBank/DDBJ databases">
        <authorList>
            <person name="Genoscope - CEA"/>
        </authorList>
    </citation>
    <scope>NUCLEOTIDE SEQUENCE [LARGE SCALE GENOMIC DNA]</scope>
    <source>
        <strain evidence="1">CF27</strain>
    </source>
</reference>
<keyword evidence="3" id="KW-1185">Reference proteome</keyword>
<name>A0A060UMB0_9PROT</name>
<dbReference type="EMBL" id="LT841305">
    <property type="protein sequence ID" value="SMH67165.1"/>
    <property type="molecule type" value="Genomic_DNA"/>
</dbReference>
<organism evidence="1">
    <name type="scientific">Acidithiobacillus ferrivorans</name>
    <dbReference type="NCBI Taxonomy" id="160808"/>
    <lineage>
        <taxon>Bacteria</taxon>
        <taxon>Pseudomonadati</taxon>
        <taxon>Pseudomonadota</taxon>
        <taxon>Acidithiobacillia</taxon>
        <taxon>Acidithiobacillales</taxon>
        <taxon>Acidithiobacillaceae</taxon>
        <taxon>Acidithiobacillus</taxon>
    </lineage>
</organism>
<proteinExistence type="predicted"/>
<evidence type="ECO:0000313" key="3">
    <source>
        <dbReference type="Proteomes" id="UP000193925"/>
    </source>
</evidence>
<protein>
    <submittedName>
        <fullName evidence="1">Uncharacterized protein</fullName>
    </submittedName>
</protein>
<sequence length="83" mass="9407">MQYTCPFSDSRWLNDVHLRCYLTPIAIKPEHSTLEGSTFKKKRQLDGLAQGTQRLMTLPSLLLFLSRLVTALWTRSPLACAVA</sequence>
<dbReference type="AlphaFoldDB" id="A0A060UMB0"/>
<reference evidence="2 3" key="3">
    <citation type="submission" date="2017-03" db="EMBL/GenBank/DDBJ databases">
        <authorList>
            <person name="Regsiter A."/>
            <person name="William W."/>
        </authorList>
    </citation>
    <scope>NUCLEOTIDE SEQUENCE [LARGE SCALE GENOMIC DNA]</scope>
    <source>
        <strain evidence="2">PRJEB5721</strain>
    </source>
</reference>
<evidence type="ECO:0000313" key="1">
    <source>
        <dbReference type="EMBL" id="CDQ09590.1"/>
    </source>
</evidence>
<gene>
    <name evidence="1" type="ORF">AFERRI_30236</name>
    <name evidence="2" type="ORF">AFERRI_50366</name>
</gene>
<evidence type="ECO:0000313" key="2">
    <source>
        <dbReference type="EMBL" id="SMH67165.1"/>
    </source>
</evidence>
<accession>A0A060UMB0</accession>
<dbReference type="EMBL" id="CCCS020000023">
    <property type="protein sequence ID" value="CDQ09590.1"/>
    <property type="molecule type" value="Genomic_DNA"/>
</dbReference>